<dbReference type="EMBL" id="JAALFG010000003">
    <property type="protein sequence ID" value="NGP18562.1"/>
    <property type="molecule type" value="Genomic_DNA"/>
</dbReference>
<dbReference type="Proteomes" id="UP000474802">
    <property type="component" value="Unassembled WGS sequence"/>
</dbReference>
<reference evidence="2 3" key="1">
    <citation type="submission" date="2020-02" db="EMBL/GenBank/DDBJ databases">
        <authorList>
            <person name="Khan S.A."/>
            <person name="Jeon C.O."/>
            <person name="Chun B.H."/>
        </authorList>
    </citation>
    <scope>NUCLEOTIDE SEQUENCE [LARGE SCALE GENOMIC DNA]</scope>
    <source>
        <strain evidence="2 3">H239</strain>
    </source>
</reference>
<name>A0A6M1ST73_9HYPH</name>
<dbReference type="SUPFAM" id="SSF111369">
    <property type="entry name" value="HlyD-like secretion proteins"/>
    <property type="match status" value="1"/>
</dbReference>
<comment type="caution">
    <text evidence="2">The sequence shown here is derived from an EMBL/GenBank/DDBJ whole genome shotgun (WGS) entry which is preliminary data.</text>
</comment>
<dbReference type="PANTHER" id="PTHR30469">
    <property type="entry name" value="MULTIDRUG RESISTANCE PROTEIN MDTA"/>
    <property type="match status" value="1"/>
</dbReference>
<keyword evidence="1" id="KW-0175">Coiled coil</keyword>
<keyword evidence="3" id="KW-1185">Reference proteome</keyword>
<evidence type="ECO:0000256" key="1">
    <source>
        <dbReference type="SAM" id="Coils"/>
    </source>
</evidence>
<dbReference type="GO" id="GO:1990281">
    <property type="term" value="C:efflux pump complex"/>
    <property type="evidence" value="ECO:0007669"/>
    <property type="project" value="TreeGrafter"/>
</dbReference>
<evidence type="ECO:0000313" key="2">
    <source>
        <dbReference type="EMBL" id="NGP18562.1"/>
    </source>
</evidence>
<dbReference type="Gene3D" id="2.40.50.100">
    <property type="match status" value="1"/>
</dbReference>
<accession>A0A6M1ST73</accession>
<organism evidence="2 3">
    <name type="scientific">Devosia aurantiaca</name>
    <dbReference type="NCBI Taxonomy" id="2714858"/>
    <lineage>
        <taxon>Bacteria</taxon>
        <taxon>Pseudomonadati</taxon>
        <taxon>Pseudomonadota</taxon>
        <taxon>Alphaproteobacteria</taxon>
        <taxon>Hyphomicrobiales</taxon>
        <taxon>Devosiaceae</taxon>
        <taxon>Devosia</taxon>
    </lineage>
</organism>
<protein>
    <submittedName>
        <fullName evidence="2">Biotin/lipoyl-binding protein</fullName>
    </submittedName>
</protein>
<reference evidence="2 3" key="2">
    <citation type="submission" date="2020-03" db="EMBL/GenBank/DDBJ databases">
        <title>Devosia chinhatensis sp. nov., isolated from a hexachlorocyclohexane (HCH) dump site in India.</title>
        <authorList>
            <person name="Kumar M."/>
            <person name="Lal R."/>
        </authorList>
    </citation>
    <scope>NUCLEOTIDE SEQUENCE [LARGE SCALE GENOMIC DNA]</scope>
    <source>
        <strain evidence="2 3">H239</strain>
    </source>
</reference>
<sequence>MTLDCVTEPAQRVEIGSTVTGLLSEALVGRGDKVAKGEVLARLDATIEQANVAVAQAQAEADELVESQQTRLALAEANLRGHGPS</sequence>
<dbReference type="Gene3D" id="1.10.287.470">
    <property type="entry name" value="Helix hairpin bin"/>
    <property type="match status" value="1"/>
</dbReference>
<dbReference type="AlphaFoldDB" id="A0A6M1ST73"/>
<proteinExistence type="predicted"/>
<evidence type="ECO:0000313" key="3">
    <source>
        <dbReference type="Proteomes" id="UP000474802"/>
    </source>
</evidence>
<dbReference type="GO" id="GO:0015562">
    <property type="term" value="F:efflux transmembrane transporter activity"/>
    <property type="evidence" value="ECO:0007669"/>
    <property type="project" value="TreeGrafter"/>
</dbReference>
<feature type="coiled-coil region" evidence="1">
    <location>
        <begin position="40"/>
        <end position="67"/>
    </location>
</feature>
<gene>
    <name evidence="2" type="ORF">G5575_13690</name>
</gene>